<accession>A0AAD4VWY0</accession>
<evidence type="ECO:0000313" key="3">
    <source>
        <dbReference type="Proteomes" id="UP001054821"/>
    </source>
</evidence>
<sequence>MPNLSDSEYQQILTTMNDKKEPQANSAGLGYEEDDWSGYTAKRSYYYLVSLASDKPSLLQPSYNHTHASTHLWHSCLGHPSSSRLQFLAKNVLNFPFSNNACEVHMVISHAT</sequence>
<dbReference type="Pfam" id="PF13976">
    <property type="entry name" value="gag_pre-integrs"/>
    <property type="match status" value="1"/>
</dbReference>
<protein>
    <recommendedName>
        <fullName evidence="1">GAG-pre-integrase domain-containing protein</fullName>
    </recommendedName>
</protein>
<comment type="caution">
    <text evidence="2">The sequence shown here is derived from an EMBL/GenBank/DDBJ whole genome shotgun (WGS) entry which is preliminary data.</text>
</comment>
<feature type="domain" description="GAG-pre-integrase" evidence="1">
    <location>
        <begin position="59"/>
        <end position="103"/>
    </location>
</feature>
<gene>
    <name evidence="2" type="ORF">L3X38_022904</name>
</gene>
<proteinExistence type="predicted"/>
<dbReference type="EMBL" id="JAJFAZ020000004">
    <property type="protein sequence ID" value="KAI5332775.1"/>
    <property type="molecule type" value="Genomic_DNA"/>
</dbReference>
<reference evidence="2 3" key="1">
    <citation type="journal article" date="2022" name="G3 (Bethesda)">
        <title>Whole-genome sequence and methylome profiling of the almond [Prunus dulcis (Mill.) D.A. Webb] cultivar 'Nonpareil'.</title>
        <authorList>
            <person name="D'Amico-Willman K.M."/>
            <person name="Ouma W.Z."/>
            <person name="Meulia T."/>
            <person name="Sideli G.M."/>
            <person name="Gradziel T.M."/>
            <person name="Fresnedo-Ramirez J."/>
        </authorList>
    </citation>
    <scope>NUCLEOTIDE SEQUENCE [LARGE SCALE GENOMIC DNA]</scope>
    <source>
        <strain evidence="2">Clone GOH B32 T37-40</strain>
    </source>
</reference>
<keyword evidence="3" id="KW-1185">Reference proteome</keyword>
<name>A0AAD4VWY0_PRUDU</name>
<organism evidence="2 3">
    <name type="scientific">Prunus dulcis</name>
    <name type="common">Almond</name>
    <name type="synonym">Amygdalus dulcis</name>
    <dbReference type="NCBI Taxonomy" id="3755"/>
    <lineage>
        <taxon>Eukaryota</taxon>
        <taxon>Viridiplantae</taxon>
        <taxon>Streptophyta</taxon>
        <taxon>Embryophyta</taxon>
        <taxon>Tracheophyta</taxon>
        <taxon>Spermatophyta</taxon>
        <taxon>Magnoliopsida</taxon>
        <taxon>eudicotyledons</taxon>
        <taxon>Gunneridae</taxon>
        <taxon>Pentapetalae</taxon>
        <taxon>rosids</taxon>
        <taxon>fabids</taxon>
        <taxon>Rosales</taxon>
        <taxon>Rosaceae</taxon>
        <taxon>Amygdaloideae</taxon>
        <taxon>Amygdaleae</taxon>
        <taxon>Prunus</taxon>
    </lineage>
</organism>
<dbReference type="Proteomes" id="UP001054821">
    <property type="component" value="Chromosome 4"/>
</dbReference>
<evidence type="ECO:0000259" key="1">
    <source>
        <dbReference type="Pfam" id="PF13976"/>
    </source>
</evidence>
<evidence type="ECO:0000313" key="2">
    <source>
        <dbReference type="EMBL" id="KAI5332775.1"/>
    </source>
</evidence>
<dbReference type="AlphaFoldDB" id="A0AAD4VWY0"/>
<dbReference type="InterPro" id="IPR025724">
    <property type="entry name" value="GAG-pre-integrase_dom"/>
</dbReference>